<reference evidence="2 3" key="1">
    <citation type="submission" date="2023-02" db="EMBL/GenBank/DDBJ databases">
        <title>Devosia algicola sp. nov., isolated from the phycosphere of marine algae.</title>
        <authorList>
            <person name="Kim J.M."/>
            <person name="Lee J.K."/>
            <person name="Choi B.J."/>
            <person name="Bayburt H."/>
            <person name="Jeon C.O."/>
        </authorList>
    </citation>
    <scope>NUCLEOTIDE SEQUENCE [LARGE SCALE GENOMIC DNA]</scope>
    <source>
        <strain evidence="2 3">G20-9</strain>
    </source>
</reference>
<dbReference type="EMBL" id="CP118246">
    <property type="protein sequence ID" value="WDR03279.1"/>
    <property type="molecule type" value="Genomic_DNA"/>
</dbReference>
<gene>
    <name evidence="2" type="ORF">PSQ19_03735</name>
</gene>
<protein>
    <submittedName>
        <fullName evidence="2">Uncharacterized protein</fullName>
    </submittedName>
</protein>
<evidence type="ECO:0000256" key="1">
    <source>
        <dbReference type="SAM" id="MobiDB-lite"/>
    </source>
</evidence>
<keyword evidence="3" id="KW-1185">Reference proteome</keyword>
<name>A0ABY7YQH4_9HYPH</name>
<evidence type="ECO:0000313" key="2">
    <source>
        <dbReference type="EMBL" id="WDR03279.1"/>
    </source>
</evidence>
<feature type="region of interest" description="Disordered" evidence="1">
    <location>
        <begin position="49"/>
        <end position="70"/>
    </location>
</feature>
<evidence type="ECO:0000313" key="3">
    <source>
        <dbReference type="Proteomes" id="UP001220530"/>
    </source>
</evidence>
<dbReference type="RefSeq" id="WP_282219673.1">
    <property type="nucleotide sequence ID" value="NZ_CP118246.1"/>
</dbReference>
<dbReference type="Proteomes" id="UP001220530">
    <property type="component" value="Chromosome"/>
</dbReference>
<organism evidence="2 3">
    <name type="scientific">Devosia algicola</name>
    <dbReference type="NCBI Taxonomy" id="3026418"/>
    <lineage>
        <taxon>Bacteria</taxon>
        <taxon>Pseudomonadati</taxon>
        <taxon>Pseudomonadota</taxon>
        <taxon>Alphaproteobacteria</taxon>
        <taxon>Hyphomicrobiales</taxon>
        <taxon>Devosiaceae</taxon>
        <taxon>Devosia</taxon>
    </lineage>
</organism>
<feature type="region of interest" description="Disordered" evidence="1">
    <location>
        <begin position="100"/>
        <end position="136"/>
    </location>
</feature>
<feature type="compositionally biased region" description="Basic and acidic residues" evidence="1">
    <location>
        <begin position="124"/>
        <end position="136"/>
    </location>
</feature>
<sequence length="136" mass="14139">MPHSYVPKAAVPLSKLDGGIAPHFRRPVIFACTAICTFRGIIGDGLGLVGGRRNPSVKGQANSPGRSRPECVLQPVGSGAGGDHVILHHPGEKREGGVLAAADRAQCEEGGVDDPRGNSADAGRLAENREGQRPDF</sequence>
<accession>A0ABY7YQH4</accession>
<proteinExistence type="predicted"/>